<dbReference type="SUPFAM" id="SSF46785">
    <property type="entry name" value="Winged helix' DNA-binding domain"/>
    <property type="match status" value="1"/>
</dbReference>
<accession>A0A4Z0YRQ3</accession>
<keyword evidence="3" id="KW-0653">Protein transport</keyword>
<dbReference type="GO" id="GO:0005198">
    <property type="term" value="F:structural molecule activity"/>
    <property type="evidence" value="ECO:0007669"/>
    <property type="project" value="TreeGrafter"/>
</dbReference>
<protein>
    <recommendedName>
        <fullName evidence="4">ESCRT-II complex subunit VPS25</fullName>
    </recommendedName>
</protein>
<dbReference type="Pfam" id="PF05871">
    <property type="entry name" value="ESCRT-II"/>
    <property type="match status" value="1"/>
</dbReference>
<organism evidence="5 6">
    <name type="scientific">Xylaria hypoxylon</name>
    <dbReference type="NCBI Taxonomy" id="37992"/>
    <lineage>
        <taxon>Eukaryota</taxon>
        <taxon>Fungi</taxon>
        <taxon>Dikarya</taxon>
        <taxon>Ascomycota</taxon>
        <taxon>Pezizomycotina</taxon>
        <taxon>Sordariomycetes</taxon>
        <taxon>Xylariomycetidae</taxon>
        <taxon>Xylariales</taxon>
        <taxon>Xylariaceae</taxon>
        <taxon>Xylaria</taxon>
    </lineage>
</organism>
<evidence type="ECO:0000313" key="6">
    <source>
        <dbReference type="Proteomes" id="UP000297716"/>
    </source>
</evidence>
<dbReference type="EMBL" id="SKBN01000155">
    <property type="protein sequence ID" value="TGJ81740.1"/>
    <property type="molecule type" value="Genomic_DNA"/>
</dbReference>
<dbReference type="InterPro" id="IPR036390">
    <property type="entry name" value="WH_DNA-bd_sf"/>
</dbReference>
<dbReference type="GO" id="GO:0016236">
    <property type="term" value="P:macroautophagy"/>
    <property type="evidence" value="ECO:0007669"/>
    <property type="project" value="UniProtKB-ARBA"/>
</dbReference>
<gene>
    <name evidence="5" type="ORF">E0Z10_g7006</name>
</gene>
<dbReference type="PANTHER" id="PTHR13149">
    <property type="entry name" value="VACUOLAR PROTEIN SORTING-ASSOCIATED PROTEIN VPS25"/>
    <property type="match status" value="1"/>
</dbReference>
<dbReference type="GO" id="GO:0042803">
    <property type="term" value="F:protein homodimerization activity"/>
    <property type="evidence" value="ECO:0007669"/>
    <property type="project" value="TreeGrafter"/>
</dbReference>
<reference evidence="5 6" key="1">
    <citation type="submission" date="2019-03" db="EMBL/GenBank/DDBJ databases">
        <title>Draft genome sequence of Xylaria hypoxylon DSM 108379, a ubiquitous saprotrophic-parasitic fungi on hardwood.</title>
        <authorList>
            <person name="Buettner E."/>
            <person name="Leonhardt S."/>
            <person name="Gebauer A.M."/>
            <person name="Liers C."/>
            <person name="Hofrichter M."/>
            <person name="Kellner H."/>
        </authorList>
    </citation>
    <scope>NUCLEOTIDE SEQUENCE [LARGE SCALE GENOMIC DNA]</scope>
    <source>
        <strain evidence="5 6">DSM 108379</strain>
    </source>
</reference>
<proteinExistence type="inferred from homology"/>
<dbReference type="FunFam" id="1.10.10.10:FF:000141">
    <property type="entry name" value="vacuolar protein-sorting-associated protein 25"/>
    <property type="match status" value="1"/>
</dbReference>
<feature type="non-terminal residue" evidence="5">
    <location>
        <position position="1"/>
    </location>
</feature>
<evidence type="ECO:0000256" key="2">
    <source>
        <dbReference type="ARBA" id="ARBA00022448"/>
    </source>
</evidence>
<dbReference type="InterPro" id="IPR008570">
    <property type="entry name" value="ESCRT-II_cplx_Vps25-sub"/>
</dbReference>
<name>A0A4Z0YRQ3_9PEZI</name>
<keyword evidence="2" id="KW-0813">Transport</keyword>
<dbReference type="InterPro" id="IPR036388">
    <property type="entry name" value="WH-like_DNA-bd_sf"/>
</dbReference>
<dbReference type="PANTHER" id="PTHR13149:SF0">
    <property type="entry name" value="VACUOLAR PROTEIN-SORTING-ASSOCIATED PROTEIN 25"/>
    <property type="match status" value="1"/>
</dbReference>
<evidence type="ECO:0000313" key="5">
    <source>
        <dbReference type="EMBL" id="TGJ81740.1"/>
    </source>
</evidence>
<comment type="similarity">
    <text evidence="1">Belongs to the VPS25 family.</text>
</comment>
<dbReference type="AlphaFoldDB" id="A0A4Z0YRQ3"/>
<dbReference type="Gene3D" id="1.10.10.10">
    <property type="entry name" value="Winged helix-like DNA-binding domain superfamily/Winged helix DNA-binding domain"/>
    <property type="match status" value="1"/>
</dbReference>
<dbReference type="GO" id="GO:0043328">
    <property type="term" value="P:protein transport to vacuole involved in ubiquitin-dependent protein catabolic process via the multivesicular body sorting pathway"/>
    <property type="evidence" value="ECO:0007669"/>
    <property type="project" value="TreeGrafter"/>
</dbReference>
<evidence type="ECO:0000256" key="1">
    <source>
        <dbReference type="ARBA" id="ARBA00009674"/>
    </source>
</evidence>
<dbReference type="STRING" id="37992.A0A4Z0YRQ3"/>
<keyword evidence="6" id="KW-1185">Reference proteome</keyword>
<dbReference type="Proteomes" id="UP000297716">
    <property type="component" value="Unassembled WGS sequence"/>
</dbReference>
<evidence type="ECO:0000256" key="3">
    <source>
        <dbReference type="ARBA" id="ARBA00022927"/>
    </source>
</evidence>
<sequence length="83" mass="9471">GDVVWVYWRTPEEWAALVEAWVDETAQKGTVLTLYELSQGEDTSGTEFHGLDLDLLQKALQVLVKRNKAQIFGQEDQLGIKFF</sequence>
<evidence type="ECO:0000256" key="4">
    <source>
        <dbReference type="ARBA" id="ARBA00030094"/>
    </source>
</evidence>
<comment type="caution">
    <text evidence="5">The sequence shown here is derived from an EMBL/GenBank/DDBJ whole genome shotgun (WGS) entry which is preliminary data.</text>
</comment>
<dbReference type="GO" id="GO:0000814">
    <property type="term" value="C:ESCRT II complex"/>
    <property type="evidence" value="ECO:0007669"/>
    <property type="project" value="InterPro"/>
</dbReference>
<dbReference type="OrthoDB" id="245150at2759"/>